<dbReference type="Pfam" id="PF09918">
    <property type="entry name" value="DUF2148"/>
    <property type="match status" value="1"/>
</dbReference>
<dbReference type="PANTHER" id="PTHR40101:SF1">
    <property type="entry name" value="4FE-4S DOMAIN-CONTAINING PROTEIN"/>
    <property type="match status" value="1"/>
</dbReference>
<evidence type="ECO:0000313" key="7">
    <source>
        <dbReference type="Proteomes" id="UP000322976"/>
    </source>
</evidence>
<dbReference type="InterPro" id="IPR019224">
    <property type="entry name" value="DUF2148"/>
</dbReference>
<keyword evidence="7" id="KW-1185">Reference proteome</keyword>
<organism evidence="6 7">
    <name type="scientific">Calorimonas adulescens</name>
    <dbReference type="NCBI Taxonomy" id="2606906"/>
    <lineage>
        <taxon>Bacteria</taxon>
        <taxon>Bacillati</taxon>
        <taxon>Bacillota</taxon>
        <taxon>Clostridia</taxon>
        <taxon>Thermoanaerobacterales</taxon>
        <taxon>Thermoanaerobacteraceae</taxon>
        <taxon>Calorimonas</taxon>
    </lineage>
</organism>
<name>A0A5D8QDK1_9THEO</name>
<comment type="caution">
    <text evidence="6">The sequence shown here is derived from an EMBL/GenBank/DDBJ whole genome shotgun (WGS) entry which is preliminary data.</text>
</comment>
<evidence type="ECO:0000313" key="6">
    <source>
        <dbReference type="EMBL" id="TZE81593.1"/>
    </source>
</evidence>
<dbReference type="GO" id="GO:0051539">
    <property type="term" value="F:4 iron, 4 sulfur cluster binding"/>
    <property type="evidence" value="ECO:0007669"/>
    <property type="project" value="UniProtKB-KW"/>
</dbReference>
<dbReference type="AlphaFoldDB" id="A0A5D8QDK1"/>
<dbReference type="PANTHER" id="PTHR40101">
    <property type="entry name" value="CONSERVED PROTEIN"/>
    <property type="match status" value="1"/>
</dbReference>
<keyword evidence="2" id="KW-0479">Metal-binding</keyword>
<sequence length="175" mass="18862">MDIMEIVAGLMELSARTAPKASGQDYVESKILTGDILDQLADEMAKFGQEVKKVNFDRDGNNVRNSDAVLLLSLKEPRDAGLNCGACGYEDCASYRSAGKKEGPEFKGPICAWRLLDLGIALGSAVKTASILNADNRIMYRVGVVARKMGLIEGDIVVGIPISATGKSIYFDRKN</sequence>
<proteinExistence type="predicted"/>
<evidence type="ECO:0000256" key="2">
    <source>
        <dbReference type="ARBA" id="ARBA00022723"/>
    </source>
</evidence>
<dbReference type="RefSeq" id="WP_149545571.1">
    <property type="nucleotide sequence ID" value="NZ_VTPS01000012.1"/>
</dbReference>
<dbReference type="InterPro" id="IPR007202">
    <property type="entry name" value="4Fe-4S_dom"/>
</dbReference>
<dbReference type="GO" id="GO:0046872">
    <property type="term" value="F:metal ion binding"/>
    <property type="evidence" value="ECO:0007669"/>
    <property type="project" value="UniProtKB-KW"/>
</dbReference>
<protein>
    <recommendedName>
        <fullName evidence="5">4Fe-4S domain-containing protein</fullName>
    </recommendedName>
</protein>
<evidence type="ECO:0000259" key="5">
    <source>
        <dbReference type="PROSITE" id="PS51656"/>
    </source>
</evidence>
<keyword evidence="4" id="KW-0411">Iron-sulfur</keyword>
<feature type="domain" description="4Fe-4S" evidence="5">
    <location>
        <begin position="66"/>
        <end position="128"/>
    </location>
</feature>
<reference evidence="6 7" key="1">
    <citation type="submission" date="2019-08" db="EMBL/GenBank/DDBJ databases">
        <title>Calorimonas adulescens gen. nov., sp. nov., an anaerobic thermophilic bacterium from Sakhalin hot spring.</title>
        <authorList>
            <person name="Khomyakova M.A."/>
            <person name="Merkel A.Y."/>
            <person name="Novikov A."/>
            <person name="Bonch-Osmolovskaya E.A."/>
            <person name="Slobodkin A.I."/>
        </authorList>
    </citation>
    <scope>NUCLEOTIDE SEQUENCE [LARGE SCALE GENOMIC DNA]</scope>
    <source>
        <strain evidence="6 7">A05MB</strain>
    </source>
</reference>
<keyword evidence="3" id="KW-0408">Iron</keyword>
<evidence type="ECO:0000256" key="1">
    <source>
        <dbReference type="ARBA" id="ARBA00022485"/>
    </source>
</evidence>
<evidence type="ECO:0000256" key="3">
    <source>
        <dbReference type="ARBA" id="ARBA00023004"/>
    </source>
</evidence>
<evidence type="ECO:0000256" key="4">
    <source>
        <dbReference type="ARBA" id="ARBA00023014"/>
    </source>
</evidence>
<dbReference type="PROSITE" id="PS51656">
    <property type="entry name" value="4FE4S"/>
    <property type="match status" value="1"/>
</dbReference>
<keyword evidence="1" id="KW-0004">4Fe-4S</keyword>
<dbReference type="Proteomes" id="UP000322976">
    <property type="component" value="Unassembled WGS sequence"/>
</dbReference>
<gene>
    <name evidence="6" type="ORF">FWJ32_08730</name>
</gene>
<dbReference type="EMBL" id="VTPS01000012">
    <property type="protein sequence ID" value="TZE81593.1"/>
    <property type="molecule type" value="Genomic_DNA"/>
</dbReference>
<accession>A0A5D8QDK1</accession>